<dbReference type="Pfam" id="PF13440">
    <property type="entry name" value="Polysacc_synt_3"/>
    <property type="match status" value="1"/>
</dbReference>
<evidence type="ECO:0000256" key="6">
    <source>
        <dbReference type="SAM" id="Phobius"/>
    </source>
</evidence>
<feature type="transmembrane region" description="Helical" evidence="6">
    <location>
        <begin position="123"/>
        <end position="144"/>
    </location>
</feature>
<dbReference type="Proteomes" id="UP000323082">
    <property type="component" value="Unassembled WGS sequence"/>
</dbReference>
<evidence type="ECO:0000313" key="8">
    <source>
        <dbReference type="Proteomes" id="UP000323082"/>
    </source>
</evidence>
<keyword evidence="3 6" id="KW-0812">Transmembrane</keyword>
<sequence length="424" mass="48073">MLQEKFLRLFKDSFFRGVTTLASGTIIGQILVILASPFLSRIYPVESFGNLAIFTSVTAFLAVVSTGRYELAIGLPNSKEDSYKIIKLIVIIGFVVSFIYLLLIIILKYILNVLDKDLFLSQNIYYLAPFYIFSVAIFSALNYWKQRQKAYKTITIATTLQIISTTLTSLILGFFNVKSGLILSLMMGILVGILYHVLTERTIVKSVIKQNEVKSIALQYSSFPKYMTFSDLSLVASQQFIPVIFSLLYSTTVVGFFSMANRIIRIPNIVITSAISNVFRNEAIDAIRINGNCKDLYFSTMRKLIFLSLPAYLFLFLTSKFLFSWIFGKQWYVAGEYSQVISVFLFFEFIATPLSSIYYIRGKQKLLMKLQLLNAVLGFIMILAGYLIFSDAYMSLVFFTISASVFNIILIFNSYKISGSNNSL</sequence>
<keyword evidence="4 6" id="KW-1133">Transmembrane helix</keyword>
<dbReference type="PANTHER" id="PTHR30250">
    <property type="entry name" value="PST FAMILY PREDICTED COLANIC ACID TRANSPORTER"/>
    <property type="match status" value="1"/>
</dbReference>
<evidence type="ECO:0000313" key="7">
    <source>
        <dbReference type="EMBL" id="KAA2224371.1"/>
    </source>
</evidence>
<evidence type="ECO:0000256" key="3">
    <source>
        <dbReference type="ARBA" id="ARBA00022692"/>
    </source>
</evidence>
<evidence type="ECO:0000256" key="5">
    <source>
        <dbReference type="ARBA" id="ARBA00023136"/>
    </source>
</evidence>
<dbReference type="AlphaFoldDB" id="A0A5B2UD30"/>
<dbReference type="PANTHER" id="PTHR30250:SF28">
    <property type="entry name" value="POLYSACCHARIDE BIOSYNTHESIS PROTEIN"/>
    <property type="match status" value="1"/>
</dbReference>
<organism evidence="7 8">
    <name type="scientific">Chryseobacterium sediminis</name>
    <dbReference type="NCBI Taxonomy" id="1679494"/>
    <lineage>
        <taxon>Bacteria</taxon>
        <taxon>Pseudomonadati</taxon>
        <taxon>Bacteroidota</taxon>
        <taxon>Flavobacteriia</taxon>
        <taxon>Flavobacteriales</taxon>
        <taxon>Weeksellaceae</taxon>
        <taxon>Chryseobacterium group</taxon>
        <taxon>Chryseobacterium</taxon>
    </lineage>
</organism>
<evidence type="ECO:0000256" key="2">
    <source>
        <dbReference type="ARBA" id="ARBA00022475"/>
    </source>
</evidence>
<feature type="transmembrane region" description="Helical" evidence="6">
    <location>
        <begin position="340"/>
        <end position="360"/>
    </location>
</feature>
<feature type="transmembrane region" description="Helical" evidence="6">
    <location>
        <begin position="181"/>
        <end position="198"/>
    </location>
</feature>
<feature type="transmembrane region" description="Helical" evidence="6">
    <location>
        <begin position="372"/>
        <end position="389"/>
    </location>
</feature>
<keyword evidence="5 6" id="KW-0472">Membrane</keyword>
<accession>A0A5B2UD30</accession>
<protein>
    <submittedName>
        <fullName evidence="7">Oligosaccharide flippase family protein</fullName>
    </submittedName>
</protein>
<gene>
    <name evidence="7" type="ORF">FW780_09265</name>
</gene>
<keyword evidence="2" id="KW-1003">Cell membrane</keyword>
<evidence type="ECO:0000256" key="4">
    <source>
        <dbReference type="ARBA" id="ARBA00022989"/>
    </source>
</evidence>
<dbReference type="InterPro" id="IPR050833">
    <property type="entry name" value="Poly_Biosynth_Transport"/>
</dbReference>
<dbReference type="EMBL" id="VUNZ01000001">
    <property type="protein sequence ID" value="KAA2224371.1"/>
    <property type="molecule type" value="Genomic_DNA"/>
</dbReference>
<reference evidence="7 8" key="1">
    <citation type="journal article" date="2015" name="Int. J. Syst. Evol. Microbiol.">
        <title>Chryseobacterium sediminis sp. nov., isolated from a river sediment.</title>
        <authorList>
            <person name="Kampfer P."/>
            <person name="Busse H.J."/>
            <person name="McInroy J.A."/>
            <person name="Glaeser S.P."/>
        </authorList>
    </citation>
    <scope>NUCLEOTIDE SEQUENCE [LARGE SCALE GENOMIC DNA]</scope>
    <source>
        <strain evidence="7 8">IMT-174</strain>
    </source>
</reference>
<feature type="transmembrane region" description="Helical" evidence="6">
    <location>
        <begin position="395"/>
        <end position="415"/>
    </location>
</feature>
<evidence type="ECO:0000256" key="1">
    <source>
        <dbReference type="ARBA" id="ARBA00004651"/>
    </source>
</evidence>
<name>A0A5B2UD30_9FLAO</name>
<feature type="transmembrane region" description="Helical" evidence="6">
    <location>
        <begin position="304"/>
        <end position="328"/>
    </location>
</feature>
<proteinExistence type="predicted"/>
<feature type="transmembrane region" description="Helical" evidence="6">
    <location>
        <begin position="88"/>
        <end position="111"/>
    </location>
</feature>
<comment type="caution">
    <text evidence="7">The sequence shown here is derived from an EMBL/GenBank/DDBJ whole genome shotgun (WGS) entry which is preliminary data.</text>
</comment>
<feature type="transmembrane region" description="Helical" evidence="6">
    <location>
        <begin position="21"/>
        <end position="42"/>
    </location>
</feature>
<feature type="transmembrane region" description="Helical" evidence="6">
    <location>
        <begin position="48"/>
        <end position="67"/>
    </location>
</feature>
<dbReference type="GO" id="GO:0005886">
    <property type="term" value="C:plasma membrane"/>
    <property type="evidence" value="ECO:0007669"/>
    <property type="project" value="UniProtKB-SubCell"/>
</dbReference>
<dbReference type="OrthoDB" id="109075at2"/>
<comment type="subcellular location">
    <subcellularLocation>
        <location evidence="1">Cell membrane</location>
        <topology evidence="1">Multi-pass membrane protein</topology>
    </subcellularLocation>
</comment>